<comment type="caution">
    <text evidence="2">The sequence shown here is derived from an EMBL/GenBank/DDBJ whole genome shotgun (WGS) entry which is preliminary data.</text>
</comment>
<dbReference type="Pfam" id="PF06751">
    <property type="entry name" value="EutB"/>
    <property type="match status" value="1"/>
</dbReference>
<evidence type="ECO:0000256" key="1">
    <source>
        <dbReference type="HAMAP-Rule" id="MF_00861"/>
    </source>
</evidence>
<dbReference type="PANTHER" id="PTHR39329:SF1">
    <property type="entry name" value="ETHANOLAMINE AMMONIA-LYASE LARGE SUBUNIT"/>
    <property type="match status" value="1"/>
</dbReference>
<comment type="caution">
    <text evidence="1">Lacks conserved residue(s) required for the propagation of feature annotation.</text>
</comment>
<dbReference type="Gene3D" id="1.10.220.70">
    <property type="entry name" value="lyase"/>
    <property type="match status" value="1"/>
</dbReference>
<dbReference type="Gene3D" id="2.30.170.30">
    <property type="entry name" value="ethanolamine ammonia-lyase heavy chain domain like"/>
    <property type="match status" value="1"/>
</dbReference>
<accession>A0A415DX42</accession>
<feature type="binding site" evidence="1">
    <location>
        <position position="194"/>
    </location>
    <ligand>
        <name>adenosylcob(III)alamin</name>
        <dbReference type="ChEBI" id="CHEBI:18408"/>
    </ligand>
</feature>
<dbReference type="HAMAP" id="MF_00861">
    <property type="entry name" value="EutB"/>
    <property type="match status" value="1"/>
</dbReference>
<feature type="binding site" evidence="1">
    <location>
        <begin position="160"/>
        <end position="162"/>
    </location>
    <ligand>
        <name>substrate</name>
    </ligand>
</feature>
<dbReference type="UniPathway" id="UPA00560"/>
<comment type="pathway">
    <text evidence="1">Amine and polyamine degradation; ethanolamine degradation.</text>
</comment>
<dbReference type="GO" id="GO:0005829">
    <property type="term" value="C:cytosol"/>
    <property type="evidence" value="ECO:0007669"/>
    <property type="project" value="TreeGrafter"/>
</dbReference>
<comment type="subcellular location">
    <subcellularLocation>
        <location evidence="1">Bacterial microcompartment</location>
    </subcellularLocation>
</comment>
<dbReference type="InterPro" id="IPR044941">
    <property type="entry name" value="EutB_N_sf"/>
</dbReference>
<dbReference type="GO" id="GO:0046336">
    <property type="term" value="P:ethanolamine catabolic process"/>
    <property type="evidence" value="ECO:0007669"/>
    <property type="project" value="UniProtKB-UniRule"/>
</dbReference>
<feature type="binding site" evidence="1">
    <location>
        <position position="193"/>
    </location>
    <ligand>
        <name>substrate</name>
    </ligand>
</feature>
<dbReference type="GO" id="GO:0008851">
    <property type="term" value="F:ethanolamine ammonia-lyase activity"/>
    <property type="evidence" value="ECO:0007669"/>
    <property type="project" value="UniProtKB-UniRule"/>
</dbReference>
<dbReference type="GO" id="GO:0009350">
    <property type="term" value="C:ethanolamine ammonia-lyase complex"/>
    <property type="evidence" value="ECO:0007669"/>
    <property type="project" value="UniProtKB-UniRule"/>
</dbReference>
<name>A0A415DX42_9FIRM</name>
<comment type="similarity">
    <text evidence="1">Belongs to the EutB family.</text>
</comment>
<protein>
    <recommendedName>
        <fullName evidence="1">Ethanolamine ammonia-lyase large subunit</fullName>
        <shortName evidence="1">EAL large subunit</shortName>
        <ecNumber evidence="1">4.3.1.7</ecNumber>
    </recommendedName>
</protein>
<comment type="function">
    <text evidence="1">Catalyzes the deamination of various vicinal amino-alcohols to oxo compounds. Allows this organism to utilize ethanolamine as the sole source of nitrogen and carbon in the presence of vitamin B12.</text>
</comment>
<dbReference type="InterPro" id="IPR013785">
    <property type="entry name" value="Aldolase_TIM"/>
</dbReference>
<comment type="subunit">
    <text evidence="1">The basic unit is a heterodimer which dimerizes to form tetramers. The heterotetramers trimerize; 6 large subunits form a core ring with 6 small subunits projecting outwards.</text>
</comment>
<dbReference type="RefSeq" id="WP_118336351.1">
    <property type="nucleotide sequence ID" value="NZ_AP025567.1"/>
</dbReference>
<dbReference type="GO" id="GO:0031471">
    <property type="term" value="C:ethanolamine degradation polyhedral organelle"/>
    <property type="evidence" value="ECO:0007669"/>
    <property type="project" value="UniProtKB-UniRule"/>
</dbReference>
<keyword evidence="1" id="KW-0170">Cobalt</keyword>
<dbReference type="InterPro" id="IPR044939">
    <property type="entry name" value="EutB_dom_2_sf"/>
</dbReference>
<dbReference type="PANTHER" id="PTHR39329">
    <property type="entry name" value="ETHANOLAMINE AMMONIA-LYASE HEAVY CHAIN"/>
    <property type="match status" value="1"/>
</dbReference>
<reference evidence="2 3" key="1">
    <citation type="submission" date="2018-08" db="EMBL/GenBank/DDBJ databases">
        <title>A genome reference for cultivated species of the human gut microbiota.</title>
        <authorList>
            <person name="Zou Y."/>
            <person name="Xue W."/>
            <person name="Luo G."/>
        </authorList>
    </citation>
    <scope>NUCLEOTIDE SEQUENCE [LARGE SCALE GENOMIC DNA]</scope>
    <source>
        <strain evidence="2 3">AM07-24</strain>
    </source>
</reference>
<organism evidence="2 3">
    <name type="scientific">Emergencia timonensis</name>
    <dbReference type="NCBI Taxonomy" id="1776384"/>
    <lineage>
        <taxon>Bacteria</taxon>
        <taxon>Bacillati</taxon>
        <taxon>Bacillota</taxon>
        <taxon>Clostridia</taxon>
        <taxon>Peptostreptococcales</taxon>
        <taxon>Anaerovoracaceae</taxon>
        <taxon>Emergencia</taxon>
    </lineage>
</organism>
<comment type="catalytic activity">
    <reaction evidence="1">
        <text>ethanolamine = acetaldehyde + NH4(+)</text>
        <dbReference type="Rhea" id="RHEA:15313"/>
        <dbReference type="ChEBI" id="CHEBI:15343"/>
        <dbReference type="ChEBI" id="CHEBI:28938"/>
        <dbReference type="ChEBI" id="CHEBI:57603"/>
        <dbReference type="EC" id="4.3.1.7"/>
    </reaction>
</comment>
<sequence>MLLKAKLFGKVYQFDSVKEVLAKAGDLKSGEVLCGIAAESEQERLAAKIVLSDLLVSDLRNNPVVSYEEDEVTRVIQDDLNEQIYDSIKNWTISELREYILSDKTSENDLKRLMRGLTSETIAGVSKLMGNMDLVYAARKIRNVTHCNTTLGQQGILASRLQPNHPSDDPDGIRMSIFEGLSYASGDCVIGINPATTNLDTTRRIMNMLQELKEKYEIPTQVCYLVHLTTMMEAMKSGSPSDLIFASIAGTQKCNDTFGVNVESLEEARETALRYGTSTGPNVMYFETGQGPENAGNMHYGADMATLEARTYGFGRHFAPFIVNDVVGFVGPEVQYDAKQCTRSMLEDVFMAKMSGIPIGTDIAFSSHVKADYNDNDVVMMAASLAGTEYWIGVPGAQDVTTYNMDTSFHDCAAMRRMLGLHTIPEFEKWCQKWGILDEDGNLGENAGDASIFL</sequence>
<proteinExistence type="inferred from homology"/>
<dbReference type="GO" id="GO:0031419">
    <property type="term" value="F:cobalamin binding"/>
    <property type="evidence" value="ECO:0007669"/>
    <property type="project" value="UniProtKB-UniRule"/>
</dbReference>
<dbReference type="Gene3D" id="3.20.20.70">
    <property type="entry name" value="Aldolase class I"/>
    <property type="match status" value="1"/>
</dbReference>
<dbReference type="OrthoDB" id="9770909at2"/>
<dbReference type="Proteomes" id="UP000284841">
    <property type="component" value="Unassembled WGS sequence"/>
</dbReference>
<evidence type="ECO:0000313" key="3">
    <source>
        <dbReference type="Proteomes" id="UP000284841"/>
    </source>
</evidence>
<keyword evidence="3" id="KW-1185">Reference proteome</keyword>
<dbReference type="InterPro" id="IPR010628">
    <property type="entry name" value="EutB"/>
</dbReference>
<feature type="binding site" evidence="1">
    <location>
        <position position="287"/>
    </location>
    <ligand>
        <name>substrate</name>
    </ligand>
</feature>
<keyword evidence="1" id="KW-0846">Cobalamin</keyword>
<gene>
    <name evidence="1" type="primary">eutB</name>
    <name evidence="2" type="ORF">DW099_15955</name>
</gene>
<feature type="binding site" evidence="1">
    <location>
        <position position="362"/>
    </location>
    <ligand>
        <name>substrate</name>
    </ligand>
</feature>
<keyword evidence="1 2" id="KW-0456">Lyase</keyword>
<evidence type="ECO:0000313" key="2">
    <source>
        <dbReference type="EMBL" id="RHJ85191.1"/>
    </source>
</evidence>
<dbReference type="NCBIfam" id="NF011649">
    <property type="entry name" value="PRK15067.1"/>
    <property type="match status" value="1"/>
</dbReference>
<dbReference type="GO" id="GO:0006520">
    <property type="term" value="P:amino acid metabolic process"/>
    <property type="evidence" value="ECO:0007669"/>
    <property type="project" value="InterPro"/>
</dbReference>
<dbReference type="EC" id="4.3.1.7" evidence="1"/>
<dbReference type="STRING" id="1776384.GCA_900086585_00198"/>
<keyword evidence="1" id="KW-1283">Bacterial microcompartment</keyword>
<dbReference type="EMBL" id="QRMS01000005">
    <property type="protein sequence ID" value="RHJ85191.1"/>
    <property type="molecule type" value="Genomic_DNA"/>
</dbReference>
<dbReference type="AlphaFoldDB" id="A0A415DX42"/>
<comment type="cofactor">
    <cofactor evidence="1">
        <name>adenosylcob(III)alamin</name>
        <dbReference type="ChEBI" id="CHEBI:18408"/>
    </cofactor>
    <text evidence="1">Binds between the large and small subunits.</text>
</comment>